<keyword evidence="2" id="KW-1185">Reference proteome</keyword>
<dbReference type="EMBL" id="AAFI02000005">
    <property type="protein sequence ID" value="EAL72835.1"/>
    <property type="molecule type" value="Genomic_DNA"/>
</dbReference>
<dbReference type="HOGENOM" id="CLU_988431_0_0_1"/>
<name>Q55D25_DICDI</name>
<evidence type="ECO:0000313" key="1">
    <source>
        <dbReference type="EMBL" id="EAL72835.1"/>
    </source>
</evidence>
<evidence type="ECO:0000313" key="2">
    <source>
        <dbReference type="Proteomes" id="UP000002195"/>
    </source>
</evidence>
<protein>
    <submittedName>
        <fullName evidence="1">Uncharacterized protein</fullName>
    </submittedName>
</protein>
<reference evidence="1 2" key="1">
    <citation type="journal article" date="2005" name="Nature">
        <title>The genome of the social amoeba Dictyostelium discoideum.</title>
        <authorList>
            <consortium name="The Dictyostelium discoideum Sequencing Consortium"/>
            <person name="Eichinger L."/>
            <person name="Pachebat J.A."/>
            <person name="Glockner G."/>
            <person name="Rajandream M.A."/>
            <person name="Sucgang R."/>
            <person name="Berriman M."/>
            <person name="Song J."/>
            <person name="Olsen R."/>
            <person name="Szafranski K."/>
            <person name="Xu Q."/>
            <person name="Tunggal B."/>
            <person name="Kummerfeld S."/>
            <person name="Madera M."/>
            <person name="Konfortov B.A."/>
            <person name="Rivero F."/>
            <person name="Bankier A.T."/>
            <person name="Lehmann R."/>
            <person name="Hamlin N."/>
            <person name="Davies R."/>
            <person name="Gaudet P."/>
            <person name="Fey P."/>
            <person name="Pilcher K."/>
            <person name="Chen G."/>
            <person name="Saunders D."/>
            <person name="Sodergren E."/>
            <person name="Davis P."/>
            <person name="Kerhornou A."/>
            <person name="Nie X."/>
            <person name="Hall N."/>
            <person name="Anjard C."/>
            <person name="Hemphill L."/>
            <person name="Bason N."/>
            <person name="Farbrother P."/>
            <person name="Desany B."/>
            <person name="Just E."/>
            <person name="Morio T."/>
            <person name="Rost R."/>
            <person name="Churcher C."/>
            <person name="Cooper J."/>
            <person name="Haydock S."/>
            <person name="van Driessche N."/>
            <person name="Cronin A."/>
            <person name="Goodhead I."/>
            <person name="Muzny D."/>
            <person name="Mourier T."/>
            <person name="Pain A."/>
            <person name="Lu M."/>
            <person name="Harper D."/>
            <person name="Lindsay R."/>
            <person name="Hauser H."/>
            <person name="James K."/>
            <person name="Quiles M."/>
            <person name="Madan Babu M."/>
            <person name="Saito T."/>
            <person name="Buchrieser C."/>
            <person name="Wardroper A."/>
            <person name="Felder M."/>
            <person name="Thangavelu M."/>
            <person name="Johnson D."/>
            <person name="Knights A."/>
            <person name="Loulseged H."/>
            <person name="Mungall K."/>
            <person name="Oliver K."/>
            <person name="Price C."/>
            <person name="Quail M.A."/>
            <person name="Urushihara H."/>
            <person name="Hernandez J."/>
            <person name="Rabbinowitsch E."/>
            <person name="Steffen D."/>
            <person name="Sanders M."/>
            <person name="Ma J."/>
            <person name="Kohara Y."/>
            <person name="Sharp S."/>
            <person name="Simmonds M."/>
            <person name="Spiegler S."/>
            <person name="Tivey A."/>
            <person name="Sugano S."/>
            <person name="White B."/>
            <person name="Walker D."/>
            <person name="Woodward J."/>
            <person name="Winckler T."/>
            <person name="Tanaka Y."/>
            <person name="Shaulsky G."/>
            <person name="Schleicher M."/>
            <person name="Weinstock G."/>
            <person name="Rosenthal A."/>
            <person name="Cox E.C."/>
            <person name="Chisholm R.L."/>
            <person name="Gibbs R."/>
            <person name="Loomis W.F."/>
            <person name="Platzer M."/>
            <person name="Kay R.R."/>
            <person name="Williams J."/>
            <person name="Dear P.H."/>
            <person name="Noegel A.A."/>
            <person name="Barrell B."/>
            <person name="Kuspa A."/>
        </authorList>
    </citation>
    <scope>NUCLEOTIDE SEQUENCE [LARGE SCALE GENOMIC DNA]</scope>
    <source>
        <strain evidence="1 2">AX4</strain>
    </source>
</reference>
<dbReference type="GeneID" id="8617261"/>
<sequence>MEFSNLLDLVLGNSNLNQSKQLIDLNEELIYLSQFIKNKNSLIDWVSSTGIKQGLIKTQLIEKKPVPHTFEERITEDAPVRSWITGIVTLGISTIGGKLKDEKIIIKSVPVTRKETFTNKKEIMTDVAVTEEVTVDEEVEKIVKEINIVKEQPEIITKQIPVTKSRKAPKCKDEIKKVFDESSYNSDLSQIQNNINNSRNIIQSKLRSYHSSGVVTDFNKEEPLQTNGLEKEYLDLISLWRNTEYSIFNSHHPNKYSKVKTILLLSQMLPYNKKKFIDNPII</sequence>
<comment type="caution">
    <text evidence="1">The sequence shown here is derived from an EMBL/GenBank/DDBJ whole genome shotgun (WGS) entry which is preliminary data.</text>
</comment>
<dbReference type="dictyBase" id="DDB_G0270970"/>
<dbReference type="Proteomes" id="UP000002195">
    <property type="component" value="Unassembled WGS sequence"/>
</dbReference>
<dbReference type="InParanoid" id="Q55D25"/>
<dbReference type="PaxDb" id="44689-DDB0216712"/>
<gene>
    <name evidence="1" type="ORF">DDB_G0270970</name>
</gene>
<organism evidence="1 2">
    <name type="scientific">Dictyostelium discoideum</name>
    <name type="common">Social amoeba</name>
    <dbReference type="NCBI Taxonomy" id="44689"/>
    <lineage>
        <taxon>Eukaryota</taxon>
        <taxon>Amoebozoa</taxon>
        <taxon>Evosea</taxon>
        <taxon>Eumycetozoa</taxon>
        <taxon>Dictyostelia</taxon>
        <taxon>Dictyosteliales</taxon>
        <taxon>Dictyosteliaceae</taxon>
        <taxon>Dictyostelium</taxon>
    </lineage>
</organism>
<dbReference type="VEuPathDB" id="AmoebaDB:DDB_G0270970"/>
<dbReference type="KEGG" id="ddi:DDB_G0270970"/>
<dbReference type="AlphaFoldDB" id="Q55D25"/>
<dbReference type="RefSeq" id="XP_646306.1">
    <property type="nucleotide sequence ID" value="XM_641214.1"/>
</dbReference>
<proteinExistence type="predicted"/>
<accession>Q55D25</accession>